<organism evidence="1 2">
    <name type="scientific">Pyramidobacter piscolens W5455</name>
    <dbReference type="NCBI Taxonomy" id="352165"/>
    <lineage>
        <taxon>Bacteria</taxon>
        <taxon>Thermotogati</taxon>
        <taxon>Synergistota</taxon>
        <taxon>Synergistia</taxon>
        <taxon>Synergistales</taxon>
        <taxon>Dethiosulfovibrionaceae</taxon>
        <taxon>Pyramidobacter</taxon>
    </lineage>
</organism>
<accession>A0ABM9ZWQ9</accession>
<protein>
    <submittedName>
        <fullName evidence="1">Uncharacterized protein</fullName>
    </submittedName>
</protein>
<reference evidence="1 2" key="1">
    <citation type="submission" date="2009-12" db="EMBL/GenBank/DDBJ databases">
        <authorList>
            <person name="Shrivastava S."/>
            <person name="Madupu R."/>
            <person name="Durkin A.S."/>
            <person name="Torralba M."/>
            <person name="Methe B."/>
            <person name="Sutton G.G."/>
            <person name="Strausberg R.L."/>
            <person name="Nelson K.E."/>
        </authorList>
    </citation>
    <scope>NUCLEOTIDE SEQUENCE [LARGE SCALE GENOMIC DNA]</scope>
    <source>
        <strain evidence="1 2">W5455</strain>
    </source>
</reference>
<evidence type="ECO:0000313" key="1">
    <source>
        <dbReference type="EMBL" id="EFB91331.1"/>
    </source>
</evidence>
<sequence>MCFNSDLVRRVGARMAAGNAASSPVSPHVRSIVESKTDREIAEALTRASINTRKRHADH</sequence>
<comment type="caution">
    <text evidence="1">The sequence shown here is derived from an EMBL/GenBank/DDBJ whole genome shotgun (WGS) entry which is preliminary data.</text>
</comment>
<dbReference type="EMBL" id="ADFP01000046">
    <property type="protein sequence ID" value="EFB91331.1"/>
    <property type="molecule type" value="Genomic_DNA"/>
</dbReference>
<name>A0ABM9ZWQ9_9BACT</name>
<keyword evidence="2" id="KW-1185">Reference proteome</keyword>
<proteinExistence type="predicted"/>
<dbReference type="RefSeq" id="WP_009164230.1">
    <property type="nucleotide sequence ID" value="NZ_ADFP01000046.1"/>
</dbReference>
<dbReference type="Proteomes" id="UP000006462">
    <property type="component" value="Unassembled WGS sequence"/>
</dbReference>
<gene>
    <name evidence="1" type="ORF">HMPREF7215_2767</name>
</gene>
<evidence type="ECO:0000313" key="2">
    <source>
        <dbReference type="Proteomes" id="UP000006462"/>
    </source>
</evidence>